<name>A0A1H8XFJ9_9PSEU</name>
<keyword evidence="2" id="KW-1185">Reference proteome</keyword>
<organism evidence="1 2">
    <name type="scientific">Amycolatopsis saalfeldensis</name>
    <dbReference type="NCBI Taxonomy" id="394193"/>
    <lineage>
        <taxon>Bacteria</taxon>
        <taxon>Bacillati</taxon>
        <taxon>Actinomycetota</taxon>
        <taxon>Actinomycetes</taxon>
        <taxon>Pseudonocardiales</taxon>
        <taxon>Pseudonocardiaceae</taxon>
        <taxon>Amycolatopsis</taxon>
    </lineage>
</organism>
<dbReference type="AlphaFoldDB" id="A0A1H8XFJ9"/>
<proteinExistence type="predicted"/>
<evidence type="ECO:0000313" key="2">
    <source>
        <dbReference type="Proteomes" id="UP000198582"/>
    </source>
</evidence>
<reference evidence="1 2" key="1">
    <citation type="submission" date="2016-10" db="EMBL/GenBank/DDBJ databases">
        <authorList>
            <person name="de Groot N.N."/>
        </authorList>
    </citation>
    <scope>NUCLEOTIDE SEQUENCE [LARGE SCALE GENOMIC DNA]</scope>
    <source>
        <strain evidence="1 2">DSM 44993</strain>
    </source>
</reference>
<evidence type="ECO:0000313" key="1">
    <source>
        <dbReference type="EMBL" id="SEP38666.1"/>
    </source>
</evidence>
<gene>
    <name evidence="1" type="ORF">SAMN04489732_107173</name>
</gene>
<accession>A0A1H8XFJ9</accession>
<dbReference type="EMBL" id="FOEF01000007">
    <property type="protein sequence ID" value="SEP38666.1"/>
    <property type="molecule type" value="Genomic_DNA"/>
</dbReference>
<dbReference type="STRING" id="394193.SAMN04489732_107173"/>
<dbReference type="RefSeq" id="WP_091618084.1">
    <property type="nucleotide sequence ID" value="NZ_FOEF01000007.1"/>
</dbReference>
<dbReference type="Proteomes" id="UP000198582">
    <property type="component" value="Unassembled WGS sequence"/>
</dbReference>
<protein>
    <submittedName>
        <fullName evidence="1">Uncharacterized protein</fullName>
    </submittedName>
</protein>
<dbReference type="OrthoDB" id="3627501at2"/>
<sequence length="175" mass="19130">MEADELDALRFEDPAARRTGLLALRPPAADTNWWLGVVQHVTLRATGPGTPDGERRAWAELAVAALETALETGGLDGREVATREAGLSLALPAGVRPEGLRPDRVARRCLDLAGMTPAEAAGTRWSLRAEDVPVMRRLRRVRIMVAPALALSSQLEDEELRRELDEWETVVPTLP</sequence>